<keyword evidence="7" id="KW-0406">Ion transport</keyword>
<dbReference type="GO" id="GO:0016491">
    <property type="term" value="F:oxidoreductase activity"/>
    <property type="evidence" value="ECO:0007669"/>
    <property type="project" value="UniProtKB-KW"/>
</dbReference>
<evidence type="ECO:0000259" key="10">
    <source>
        <dbReference type="Pfam" id="PF00394"/>
    </source>
</evidence>
<feature type="domain" description="Plastocyanin-like" evidence="12">
    <location>
        <begin position="142"/>
        <end position="254"/>
    </location>
</feature>
<dbReference type="Pfam" id="PF07732">
    <property type="entry name" value="Cu-oxidase_3"/>
    <property type="match status" value="1"/>
</dbReference>
<keyword evidence="9" id="KW-0472">Membrane</keyword>
<comment type="similarity">
    <text evidence="1">Belongs to the multicopper oxidase family.</text>
</comment>
<evidence type="ECO:0000256" key="6">
    <source>
        <dbReference type="ARBA" id="ARBA00023008"/>
    </source>
</evidence>
<dbReference type="KEGG" id="zmk:HG535_0H03660"/>
<evidence type="ECO:0000256" key="2">
    <source>
        <dbReference type="ARBA" id="ARBA00022496"/>
    </source>
</evidence>
<dbReference type="AlphaFoldDB" id="A0A7H9BAI6"/>
<reference evidence="13 14" key="1">
    <citation type="submission" date="2020-07" db="EMBL/GenBank/DDBJ databases">
        <title>The yeast mating-type switching endonuclease HO is a domesticated member of an unorthodox homing genetic element family.</title>
        <authorList>
            <person name="Coughlan A.Y."/>
            <person name="Lombardi L."/>
            <person name="Braun-Galleani S."/>
            <person name="Martos A.R."/>
            <person name="Galeote V."/>
            <person name="Bigey F."/>
            <person name="Dequin S."/>
            <person name="Byrne K.P."/>
            <person name="Wolfe K.H."/>
        </authorList>
    </citation>
    <scope>NUCLEOTIDE SEQUENCE [LARGE SCALE GENOMIC DNA]</scope>
    <source>
        <strain evidence="13 14">NRRL Y-6702</strain>
    </source>
</reference>
<keyword evidence="7" id="KW-0813">Transport</keyword>
<keyword evidence="9" id="KW-1133">Transmembrane helix</keyword>
<feature type="transmembrane region" description="Helical" evidence="9">
    <location>
        <begin position="60"/>
        <end position="78"/>
    </location>
</feature>
<dbReference type="InterPro" id="IPR008972">
    <property type="entry name" value="Cupredoxin"/>
</dbReference>
<keyword evidence="9" id="KW-0812">Transmembrane</keyword>
<accession>A0A7H9BAI6</accession>
<sequence>MKKDIAIEELRMGPPKEEEEDFEDGEEQIDGLAIEEDLEEQGQHPGKELRYSKEVRFLRALKWSLIVVIPVLIFVFTLREVKHRNHALVKNAEAVTVVDSAAVSWRLDTAKNYTMDTQYWMNEPRNQERHYYFNISTLEGRNPDGMVRNLTVVNGQYPAPLIEANAGDTLFIHVSNQMSTEPVTIHCHGLFYNKKNSFQDGASFINQCPIPPEQSYVYEIELDDDQFGTYWYHSHYGSQYADGLFGPLVIHSQEELDMIGTEYDQDIVVVVSDYYHDISTNYLEEYLGPDNENTEPDPDNGLIQGANFFDYVESRYLAPNGESVDDLQYSPVSVTMFNLDPDSTYRVRLVNAGFFLPFEFEIDRHMLEIIESDGTLVDPLTVESLSVSVAQRYSFILQPLDSKEDLKNYWLHANFNQFCSKEVNRNFNHIVTAVVTYTGARDASDLEIPASDWNYNGGQVQCREFDQSLLKTKDSDLKVPIVQNGSHLPDLKIDLDVSFFIGAYQKTRGYFNDHTYVSYDKSSSMYELVTNPNDNPIKSLENDDLMTFNEDQFMINLNQRGAVVDFVINNYDDGAHPFHLHGHKFWILRVGDTGYFDDSYYNEDSNEMNFENAVLRDTFNIPGFGWAVIRFVVDNPGVWPFHCHIGWHMESGLLLQVNALQEEYTSWNNYPEEWKSLCSAKEGMN</sequence>
<dbReference type="RefSeq" id="XP_037146764.1">
    <property type="nucleotide sequence ID" value="XM_037290869.1"/>
</dbReference>
<evidence type="ECO:0000256" key="8">
    <source>
        <dbReference type="SAM" id="MobiDB-lite"/>
    </source>
</evidence>
<feature type="region of interest" description="Disordered" evidence="8">
    <location>
        <begin position="1"/>
        <end position="26"/>
    </location>
</feature>
<dbReference type="CDD" id="cd13886">
    <property type="entry name" value="CuRO_2_MCO_like_1"/>
    <property type="match status" value="1"/>
</dbReference>
<evidence type="ECO:0000259" key="12">
    <source>
        <dbReference type="Pfam" id="PF07732"/>
    </source>
</evidence>
<dbReference type="GeneID" id="59238842"/>
<evidence type="ECO:0000313" key="14">
    <source>
        <dbReference type="Proteomes" id="UP000509704"/>
    </source>
</evidence>
<dbReference type="InterPro" id="IPR002355">
    <property type="entry name" value="Cu_oxidase_Cu_BS"/>
</dbReference>
<keyword evidence="14" id="KW-1185">Reference proteome</keyword>
<dbReference type="PANTHER" id="PTHR11709:SF414">
    <property type="entry name" value="ADR239WP"/>
    <property type="match status" value="1"/>
</dbReference>
<dbReference type="Pfam" id="PF00394">
    <property type="entry name" value="Cu-oxidase"/>
    <property type="match status" value="1"/>
</dbReference>
<dbReference type="Gene3D" id="2.60.40.420">
    <property type="entry name" value="Cupredoxins - blue copper proteins"/>
    <property type="match status" value="3"/>
</dbReference>
<name>A0A7H9BAI6_ZYGMR</name>
<dbReference type="InterPro" id="IPR033138">
    <property type="entry name" value="Cu_oxidase_CS"/>
</dbReference>
<keyword evidence="2" id="KW-0410">Iron transport</keyword>
<evidence type="ECO:0008006" key="15">
    <source>
        <dbReference type="Google" id="ProtNLM"/>
    </source>
</evidence>
<dbReference type="PANTHER" id="PTHR11709">
    <property type="entry name" value="MULTI-COPPER OXIDASE"/>
    <property type="match status" value="1"/>
</dbReference>
<keyword evidence="4" id="KW-0560">Oxidoreductase</keyword>
<feature type="compositionally biased region" description="Basic and acidic residues" evidence="8">
    <location>
        <begin position="1"/>
        <end position="16"/>
    </location>
</feature>
<dbReference type="InterPro" id="IPR001117">
    <property type="entry name" value="Cu-oxidase_2nd"/>
</dbReference>
<dbReference type="FunFam" id="2.60.40.420:FF:000045">
    <property type="entry name" value="Laccase 2"/>
    <property type="match status" value="1"/>
</dbReference>
<gene>
    <name evidence="13" type="ORF">HG535_0H03660</name>
</gene>
<evidence type="ECO:0000256" key="9">
    <source>
        <dbReference type="SAM" id="Phobius"/>
    </source>
</evidence>
<dbReference type="CDD" id="cd13910">
    <property type="entry name" value="CuRO_3_MCO_like_4"/>
    <property type="match status" value="1"/>
</dbReference>
<dbReference type="SUPFAM" id="SSF49503">
    <property type="entry name" value="Cupredoxins"/>
    <property type="match status" value="3"/>
</dbReference>
<dbReference type="PROSITE" id="PS00079">
    <property type="entry name" value="MULTICOPPER_OXIDASE1"/>
    <property type="match status" value="2"/>
</dbReference>
<evidence type="ECO:0000256" key="4">
    <source>
        <dbReference type="ARBA" id="ARBA00023002"/>
    </source>
</evidence>
<dbReference type="Proteomes" id="UP000509704">
    <property type="component" value="Chromosome 8"/>
</dbReference>
<dbReference type="OrthoDB" id="2121828at2759"/>
<dbReference type="GO" id="GO:0005507">
    <property type="term" value="F:copper ion binding"/>
    <property type="evidence" value="ECO:0007669"/>
    <property type="project" value="InterPro"/>
</dbReference>
<evidence type="ECO:0000313" key="13">
    <source>
        <dbReference type="EMBL" id="QLG75039.1"/>
    </source>
</evidence>
<dbReference type="InterPro" id="IPR045087">
    <property type="entry name" value="Cu-oxidase_fam"/>
</dbReference>
<dbReference type="InterPro" id="IPR011706">
    <property type="entry name" value="Cu-oxidase_C"/>
</dbReference>
<evidence type="ECO:0000259" key="11">
    <source>
        <dbReference type="Pfam" id="PF07731"/>
    </source>
</evidence>
<evidence type="ECO:0000256" key="3">
    <source>
        <dbReference type="ARBA" id="ARBA00022723"/>
    </source>
</evidence>
<dbReference type="EMBL" id="CP058611">
    <property type="protein sequence ID" value="QLG75039.1"/>
    <property type="molecule type" value="Genomic_DNA"/>
</dbReference>
<organism evidence="13 14">
    <name type="scientific">Zygotorulaspora mrakii</name>
    <name type="common">Zygosaccharomyces mrakii</name>
    <dbReference type="NCBI Taxonomy" id="42260"/>
    <lineage>
        <taxon>Eukaryota</taxon>
        <taxon>Fungi</taxon>
        <taxon>Dikarya</taxon>
        <taxon>Ascomycota</taxon>
        <taxon>Saccharomycotina</taxon>
        <taxon>Saccharomycetes</taxon>
        <taxon>Saccharomycetales</taxon>
        <taxon>Saccharomycetaceae</taxon>
        <taxon>Zygotorulaspora</taxon>
    </lineage>
</organism>
<keyword evidence="5" id="KW-0408">Iron</keyword>
<feature type="domain" description="Plastocyanin-like" evidence="10">
    <location>
        <begin position="266"/>
        <end position="439"/>
    </location>
</feature>
<feature type="domain" description="Plastocyanin-like" evidence="11">
    <location>
        <begin position="535"/>
        <end position="658"/>
    </location>
</feature>
<protein>
    <recommendedName>
        <fullName evidence="15">Multicopper oxidase</fullName>
    </recommendedName>
</protein>
<dbReference type="Pfam" id="PF07731">
    <property type="entry name" value="Cu-oxidase_2"/>
    <property type="match status" value="1"/>
</dbReference>
<dbReference type="GO" id="GO:0006826">
    <property type="term" value="P:iron ion transport"/>
    <property type="evidence" value="ECO:0007669"/>
    <property type="project" value="UniProtKB-KW"/>
</dbReference>
<keyword evidence="6" id="KW-0186">Copper</keyword>
<keyword evidence="3" id="KW-0479">Metal-binding</keyword>
<dbReference type="InterPro" id="IPR011707">
    <property type="entry name" value="Cu-oxidase-like_N"/>
</dbReference>
<dbReference type="PROSITE" id="PS00080">
    <property type="entry name" value="MULTICOPPER_OXIDASE2"/>
    <property type="match status" value="1"/>
</dbReference>
<evidence type="ECO:0000256" key="1">
    <source>
        <dbReference type="ARBA" id="ARBA00010609"/>
    </source>
</evidence>
<evidence type="ECO:0000256" key="7">
    <source>
        <dbReference type="ARBA" id="ARBA00023065"/>
    </source>
</evidence>
<feature type="compositionally biased region" description="Acidic residues" evidence="8">
    <location>
        <begin position="17"/>
        <end position="26"/>
    </location>
</feature>
<evidence type="ECO:0000256" key="5">
    <source>
        <dbReference type="ARBA" id="ARBA00023004"/>
    </source>
</evidence>
<proteinExistence type="inferred from homology"/>